<feature type="short sequence motif" description="GXSXG" evidence="2">
    <location>
        <begin position="141"/>
        <end position="145"/>
    </location>
</feature>
<feature type="short sequence motif" description="GXGXXG" evidence="2">
    <location>
        <begin position="112"/>
        <end position="117"/>
    </location>
</feature>
<evidence type="ECO:0000259" key="3">
    <source>
        <dbReference type="PROSITE" id="PS51635"/>
    </source>
</evidence>
<dbReference type="Proteomes" id="UP000245765">
    <property type="component" value="Unassembled WGS sequence"/>
</dbReference>
<dbReference type="Pfam" id="PF01734">
    <property type="entry name" value="Patatin"/>
    <property type="match status" value="1"/>
</dbReference>
<protein>
    <submittedName>
        <fullName evidence="4">Patatin</fullName>
    </submittedName>
</protein>
<evidence type="ECO:0000256" key="1">
    <source>
        <dbReference type="ARBA" id="ARBA00023098"/>
    </source>
</evidence>
<keyword evidence="5" id="KW-1185">Reference proteome</keyword>
<dbReference type="Gene3D" id="3.40.1090.10">
    <property type="entry name" value="Cytosolic phospholipase A2 catalytic domain"/>
    <property type="match status" value="1"/>
</dbReference>
<dbReference type="GO" id="GO:0016787">
    <property type="term" value="F:hydrolase activity"/>
    <property type="evidence" value="ECO:0007669"/>
    <property type="project" value="UniProtKB-UniRule"/>
</dbReference>
<dbReference type="GO" id="GO:0016042">
    <property type="term" value="P:lipid catabolic process"/>
    <property type="evidence" value="ECO:0007669"/>
    <property type="project" value="UniProtKB-UniRule"/>
</dbReference>
<gene>
    <name evidence="4" type="ORF">DFH01_25625</name>
</gene>
<comment type="caution">
    <text evidence="4">The sequence shown here is derived from an EMBL/GenBank/DDBJ whole genome shotgun (WGS) entry which is preliminary data.</text>
</comment>
<evidence type="ECO:0000256" key="2">
    <source>
        <dbReference type="PROSITE-ProRule" id="PRU01161"/>
    </source>
</evidence>
<sequence length="418" mass="45308">MPDHASTEANRGSRLMTRPYLTRRGALLATGTTAALGLTACASPDRGPPVPRDRTGAAQVLGVPNERFLTATPEGLRAIEAEFVAAGERQRRRLALRPGAPAPPLRLLSVSGGGENGAFGAGLLCGWSDLGTRPDFNVVTGVSTGALSAPFAFLGRDYDPQLRAVYTQLTLADIAESRGLIRAVFDESLADTTPLFRTISRYLDEAMLAAIARAYDDGRLLLIGTTNLDAQVPVIWNVGAIARSGHPRALDLVRRILLASSAMPAIFTPVMIDVTVDGEAMQEMHVDGGAFAQAFLYPSSVGRARRERIARGTAARDVEVYVIRNARLDPEWARVERRTLGIAGRAISTMISASGFNDVLRIYADTQRDRVGFNLAFIGSDFDKELPAPFDQGFMRALFDYGYARGRRGYDWAKRPPR</sequence>
<dbReference type="AlphaFoldDB" id="A0A317F8X4"/>
<evidence type="ECO:0000313" key="5">
    <source>
        <dbReference type="Proteomes" id="UP000245765"/>
    </source>
</evidence>
<reference evidence="5" key="1">
    <citation type="submission" date="2018-05" db="EMBL/GenBank/DDBJ databases">
        <authorList>
            <person name="Du Z."/>
            <person name="Wang X."/>
        </authorList>
    </citation>
    <scope>NUCLEOTIDE SEQUENCE [LARGE SCALE GENOMIC DNA]</scope>
    <source>
        <strain evidence="5">CQN31</strain>
    </source>
</reference>
<name>A0A317F8X4_9PROT</name>
<feature type="active site" description="Proton acceptor" evidence="2">
    <location>
        <position position="287"/>
    </location>
</feature>
<feature type="short sequence motif" description="DGA/G" evidence="2">
    <location>
        <begin position="287"/>
        <end position="289"/>
    </location>
</feature>
<proteinExistence type="predicted"/>
<accession>A0A317F8X4</accession>
<evidence type="ECO:0000313" key="4">
    <source>
        <dbReference type="EMBL" id="PWS34399.1"/>
    </source>
</evidence>
<feature type="active site" description="Nucleophile" evidence="2">
    <location>
        <position position="143"/>
    </location>
</feature>
<dbReference type="EMBL" id="QGNA01000007">
    <property type="protein sequence ID" value="PWS34399.1"/>
    <property type="molecule type" value="Genomic_DNA"/>
</dbReference>
<dbReference type="PROSITE" id="PS51635">
    <property type="entry name" value="PNPLA"/>
    <property type="match status" value="1"/>
</dbReference>
<dbReference type="InterPro" id="IPR016035">
    <property type="entry name" value="Acyl_Trfase/lysoPLipase"/>
</dbReference>
<feature type="domain" description="PNPLA" evidence="3">
    <location>
        <begin position="108"/>
        <end position="303"/>
    </location>
</feature>
<dbReference type="SUPFAM" id="SSF52151">
    <property type="entry name" value="FabD/lysophospholipase-like"/>
    <property type="match status" value="1"/>
</dbReference>
<organism evidence="4 5">
    <name type="scientific">Falsiroseomonas bella</name>
    <dbReference type="NCBI Taxonomy" id="2184016"/>
    <lineage>
        <taxon>Bacteria</taxon>
        <taxon>Pseudomonadati</taxon>
        <taxon>Pseudomonadota</taxon>
        <taxon>Alphaproteobacteria</taxon>
        <taxon>Acetobacterales</taxon>
        <taxon>Roseomonadaceae</taxon>
        <taxon>Falsiroseomonas</taxon>
    </lineage>
</organism>
<keyword evidence="2" id="KW-0378">Hydrolase</keyword>
<dbReference type="InterPro" id="IPR002641">
    <property type="entry name" value="PNPLA_dom"/>
</dbReference>
<keyword evidence="1 2" id="KW-0443">Lipid metabolism</keyword>
<keyword evidence="2" id="KW-0442">Lipid degradation</keyword>